<name>A0A1S8S6I5_CLOBE</name>
<dbReference type="RefSeq" id="WP_077839095.1">
    <property type="nucleotide sequence ID" value="NZ_JABTAE010000001.1"/>
</dbReference>
<dbReference type="AlphaFoldDB" id="A0A1S8S6I5"/>
<gene>
    <name evidence="1" type="ORF">CLBCK_25580</name>
</gene>
<accession>A0A1S8S6I5</accession>
<organism evidence="1 2">
    <name type="scientific">Clostridium beijerinckii</name>
    <name type="common">Clostridium MP</name>
    <dbReference type="NCBI Taxonomy" id="1520"/>
    <lineage>
        <taxon>Bacteria</taxon>
        <taxon>Bacillati</taxon>
        <taxon>Bacillota</taxon>
        <taxon>Clostridia</taxon>
        <taxon>Eubacteriales</taxon>
        <taxon>Clostridiaceae</taxon>
        <taxon>Clostridium</taxon>
    </lineage>
</organism>
<dbReference type="Proteomes" id="UP000190973">
    <property type="component" value="Unassembled WGS sequence"/>
</dbReference>
<evidence type="ECO:0000313" key="1">
    <source>
        <dbReference type="EMBL" id="OOM61034.1"/>
    </source>
</evidence>
<evidence type="ECO:0000313" key="2">
    <source>
        <dbReference type="Proteomes" id="UP000190973"/>
    </source>
</evidence>
<reference evidence="1 2" key="1">
    <citation type="submission" date="2016-05" db="EMBL/GenBank/DDBJ databases">
        <title>Microbial solvent formation.</title>
        <authorList>
            <person name="Poehlein A."/>
            <person name="Montoya Solano J.D."/>
            <person name="Flitsch S."/>
            <person name="Krabben P."/>
            <person name="Duerre P."/>
            <person name="Daniel R."/>
        </authorList>
    </citation>
    <scope>NUCLEOTIDE SEQUENCE [LARGE SCALE GENOMIC DNA]</scope>
    <source>
        <strain evidence="1 2">DSM 53</strain>
    </source>
</reference>
<proteinExistence type="predicted"/>
<protein>
    <submittedName>
        <fullName evidence="1">Uncharacterized protein</fullName>
    </submittedName>
</protein>
<dbReference type="EMBL" id="LZZI01000042">
    <property type="protein sequence ID" value="OOM61034.1"/>
    <property type="molecule type" value="Genomic_DNA"/>
</dbReference>
<comment type="caution">
    <text evidence="1">The sequence shown here is derived from an EMBL/GenBank/DDBJ whole genome shotgun (WGS) entry which is preliminary data.</text>
</comment>
<sequence>MKKLTTLLISIILLFNIFIVVPVFAVTNFKEGLYQLINFNVSPDNTYSIQNISSTDGVYVIILDENQRTLQSLRLSASSEKYNLIPLKPSYRILIIGNGEVVIL</sequence>